<dbReference type="PANTHER" id="PTHR33542">
    <property type="entry name" value="SIROHYDROCHLORIN FERROCHELATASE, CHLOROPLASTIC"/>
    <property type="match status" value="1"/>
</dbReference>
<keyword evidence="2" id="KW-0456">Lyase</keyword>
<evidence type="ECO:0000313" key="3">
    <source>
        <dbReference type="EMBL" id="TDP74580.1"/>
    </source>
</evidence>
<dbReference type="EMBL" id="SNXS01000001">
    <property type="protein sequence ID" value="TDP74580.1"/>
    <property type="molecule type" value="Genomic_DNA"/>
</dbReference>
<dbReference type="InterPro" id="IPR002762">
    <property type="entry name" value="CbiX-like"/>
</dbReference>
<dbReference type="Pfam" id="PF01903">
    <property type="entry name" value="CbiX"/>
    <property type="match status" value="1"/>
</dbReference>
<dbReference type="PANTHER" id="PTHR33542:SF3">
    <property type="entry name" value="SIROHYDROCHLORIN FERROCHELATASE, CHLOROPLASTIC"/>
    <property type="match status" value="1"/>
</dbReference>
<sequence length="134" mass="14458">MKPVTGLLLIAHGARDPTWATPFQEVVRRIRLSQPELQVALSFLEFMSPGIEEAGHGLVAAGCTEVHVVPMFLGASGHVRRDVPPLIERLGLHYGSKVVWTQHVALGEADAVMQAMADTTLAWLAAAQTSREAP</sequence>
<dbReference type="GO" id="GO:0046872">
    <property type="term" value="F:metal ion binding"/>
    <property type="evidence" value="ECO:0007669"/>
    <property type="project" value="UniProtKB-KW"/>
</dbReference>
<dbReference type="GO" id="GO:0016829">
    <property type="term" value="F:lyase activity"/>
    <property type="evidence" value="ECO:0007669"/>
    <property type="project" value="UniProtKB-KW"/>
</dbReference>
<keyword evidence="1" id="KW-0479">Metal-binding</keyword>
<dbReference type="OrthoDB" id="9797895at2"/>
<dbReference type="InterPro" id="IPR050963">
    <property type="entry name" value="Sirohydro_Cobaltochel/CbiX"/>
</dbReference>
<dbReference type="Proteomes" id="UP000295361">
    <property type="component" value="Unassembled WGS sequence"/>
</dbReference>
<name>A0A4R6QSG8_9BURK</name>
<dbReference type="CDD" id="cd03416">
    <property type="entry name" value="CbiX_SirB_N"/>
    <property type="match status" value="1"/>
</dbReference>
<accession>A0A4R6QSG8</accession>
<dbReference type="AlphaFoldDB" id="A0A4R6QSG8"/>
<evidence type="ECO:0000256" key="1">
    <source>
        <dbReference type="ARBA" id="ARBA00022723"/>
    </source>
</evidence>
<dbReference type="Gene3D" id="3.40.50.1400">
    <property type="match status" value="1"/>
</dbReference>
<gene>
    <name evidence="3" type="ORF">DES47_101643</name>
</gene>
<proteinExistence type="predicted"/>
<dbReference type="RefSeq" id="WP_133699195.1">
    <property type="nucleotide sequence ID" value="NZ_SNXS01000001.1"/>
</dbReference>
<dbReference type="SUPFAM" id="SSF53800">
    <property type="entry name" value="Chelatase"/>
    <property type="match status" value="1"/>
</dbReference>
<organism evidence="3 4">
    <name type="scientific">Roseateles toxinivorans</name>
    <dbReference type="NCBI Taxonomy" id="270368"/>
    <lineage>
        <taxon>Bacteria</taxon>
        <taxon>Pseudomonadati</taxon>
        <taxon>Pseudomonadota</taxon>
        <taxon>Betaproteobacteria</taxon>
        <taxon>Burkholderiales</taxon>
        <taxon>Sphaerotilaceae</taxon>
        <taxon>Roseateles</taxon>
    </lineage>
</organism>
<reference evidence="3 4" key="1">
    <citation type="submission" date="2019-03" db="EMBL/GenBank/DDBJ databases">
        <title>Genomic Encyclopedia of Type Strains, Phase IV (KMG-IV): sequencing the most valuable type-strain genomes for metagenomic binning, comparative biology and taxonomic classification.</title>
        <authorList>
            <person name="Goeker M."/>
        </authorList>
    </citation>
    <scope>NUCLEOTIDE SEQUENCE [LARGE SCALE GENOMIC DNA]</scope>
    <source>
        <strain evidence="3 4">DSM 16998</strain>
    </source>
</reference>
<keyword evidence="4" id="KW-1185">Reference proteome</keyword>
<dbReference type="InParanoid" id="A0A4R6QSG8"/>
<evidence type="ECO:0000256" key="2">
    <source>
        <dbReference type="ARBA" id="ARBA00023239"/>
    </source>
</evidence>
<evidence type="ECO:0000313" key="4">
    <source>
        <dbReference type="Proteomes" id="UP000295361"/>
    </source>
</evidence>
<protein>
    <submittedName>
        <fullName evidence="3">Sirohydrochlorin cobaltochelatase</fullName>
    </submittedName>
</protein>
<comment type="caution">
    <text evidence="3">The sequence shown here is derived from an EMBL/GenBank/DDBJ whole genome shotgun (WGS) entry which is preliminary data.</text>
</comment>